<keyword evidence="2 5" id="KW-0812">Transmembrane</keyword>
<sequence>MSRHFCFCIPVRAGVFLFSLLSFALSTLCAGLGWILFHLIETNQLSKIEDKMTQSDKEAFENAVHKYKWAVILGSIIFTFVALISFFGFVGSIVRNRRMVKAYSFMTVISFLLTSFAAGFVLYATYSHKPFCVTIDGKETCTNNNLSVGEKIGVTVGIVIQWLIQLYIVTIIRRYYRQLEDEREYRHDFRLNPTGAGTYEAKEGLLAPQAAAYPYADAQHSFGSHA</sequence>
<keyword evidence="4 5" id="KW-0472">Membrane</keyword>
<dbReference type="InterPro" id="IPR018499">
    <property type="entry name" value="Tetraspanin/Peripherin"/>
</dbReference>
<evidence type="ECO:0000256" key="1">
    <source>
        <dbReference type="ARBA" id="ARBA00004141"/>
    </source>
</evidence>
<dbReference type="EMBL" id="JAPEVG010001090">
    <property type="protein sequence ID" value="KAJ8453992.1"/>
    <property type="molecule type" value="Genomic_DNA"/>
</dbReference>
<dbReference type="EMBL" id="JAPEVG010000164">
    <property type="protein sequence ID" value="KAJ8475264.1"/>
    <property type="molecule type" value="Genomic_DNA"/>
</dbReference>
<evidence type="ECO:0000256" key="3">
    <source>
        <dbReference type="ARBA" id="ARBA00022989"/>
    </source>
</evidence>
<feature type="transmembrane region" description="Helical" evidence="5">
    <location>
        <begin position="102"/>
        <end position="126"/>
    </location>
</feature>
<comment type="subcellular location">
    <subcellularLocation>
        <location evidence="1">Membrane</location>
        <topology evidence="1">Multi-pass membrane protein</topology>
    </subcellularLocation>
</comment>
<evidence type="ECO:0000256" key="5">
    <source>
        <dbReference type="SAM" id="Phobius"/>
    </source>
</evidence>
<keyword evidence="3 5" id="KW-1133">Transmembrane helix</keyword>
<feature type="transmembrane region" description="Helical" evidence="5">
    <location>
        <begin position="69"/>
        <end position="90"/>
    </location>
</feature>
<dbReference type="Pfam" id="PF00335">
    <property type="entry name" value="Tetraspanin"/>
    <property type="match status" value="1"/>
</dbReference>
<dbReference type="GO" id="GO:0016020">
    <property type="term" value="C:membrane"/>
    <property type="evidence" value="ECO:0007669"/>
    <property type="project" value="UniProtKB-SubCell"/>
</dbReference>
<comment type="caution">
    <text evidence="6">The sequence shown here is derived from an EMBL/GenBank/DDBJ whole genome shotgun (WGS) entry which is preliminary data.</text>
</comment>
<dbReference type="AlphaFoldDB" id="A0AAD7TGT3"/>
<protein>
    <submittedName>
        <fullName evidence="6">Uncharacterized protein</fullName>
    </submittedName>
</protein>
<evidence type="ECO:0000256" key="2">
    <source>
        <dbReference type="ARBA" id="ARBA00022692"/>
    </source>
</evidence>
<name>A0AAD7TGT3_9APHY</name>
<reference evidence="6" key="1">
    <citation type="submission" date="2022-11" db="EMBL/GenBank/DDBJ databases">
        <title>Genome Sequence of Cubamyces cubensis.</title>
        <authorList>
            <person name="Buettner E."/>
        </authorList>
    </citation>
    <scope>NUCLEOTIDE SEQUENCE</scope>
    <source>
        <strain evidence="6">MPL-01</strain>
    </source>
</reference>
<dbReference type="Proteomes" id="UP001215151">
    <property type="component" value="Unassembled WGS sequence"/>
</dbReference>
<proteinExistence type="predicted"/>
<evidence type="ECO:0000313" key="7">
    <source>
        <dbReference type="EMBL" id="KAJ8475264.1"/>
    </source>
</evidence>
<evidence type="ECO:0000313" key="6">
    <source>
        <dbReference type="EMBL" id="KAJ8453992.1"/>
    </source>
</evidence>
<feature type="transmembrane region" description="Helical" evidence="5">
    <location>
        <begin position="12"/>
        <end position="37"/>
    </location>
</feature>
<organism evidence="6 8">
    <name type="scientific">Trametes cubensis</name>
    <dbReference type="NCBI Taxonomy" id="1111947"/>
    <lineage>
        <taxon>Eukaryota</taxon>
        <taxon>Fungi</taxon>
        <taxon>Dikarya</taxon>
        <taxon>Basidiomycota</taxon>
        <taxon>Agaricomycotina</taxon>
        <taxon>Agaricomycetes</taxon>
        <taxon>Polyporales</taxon>
        <taxon>Polyporaceae</taxon>
        <taxon>Trametes</taxon>
    </lineage>
</organism>
<evidence type="ECO:0000256" key="4">
    <source>
        <dbReference type="ARBA" id="ARBA00023136"/>
    </source>
</evidence>
<keyword evidence="8" id="KW-1185">Reference proteome</keyword>
<gene>
    <name evidence="6" type="ORF">ONZ51_g13287</name>
    <name evidence="7" type="ORF">ONZ51_g6661</name>
</gene>
<evidence type="ECO:0000313" key="8">
    <source>
        <dbReference type="Proteomes" id="UP001215151"/>
    </source>
</evidence>
<accession>A0AAD7TGT3</accession>
<feature type="transmembrane region" description="Helical" evidence="5">
    <location>
        <begin position="152"/>
        <end position="176"/>
    </location>
</feature>